<keyword evidence="5" id="KW-1185">Reference proteome</keyword>
<dbReference type="GO" id="GO:0008270">
    <property type="term" value="F:zinc ion binding"/>
    <property type="evidence" value="ECO:0007669"/>
    <property type="project" value="UniProtKB-KW"/>
</dbReference>
<feature type="region of interest" description="Disordered" evidence="2">
    <location>
        <begin position="229"/>
        <end position="249"/>
    </location>
</feature>
<dbReference type="PROSITE" id="PS50089">
    <property type="entry name" value="ZF_RING_2"/>
    <property type="match status" value="1"/>
</dbReference>
<feature type="compositionally biased region" description="Polar residues" evidence="2">
    <location>
        <begin position="231"/>
        <end position="240"/>
    </location>
</feature>
<evidence type="ECO:0000313" key="5">
    <source>
        <dbReference type="Proteomes" id="UP001224775"/>
    </source>
</evidence>
<dbReference type="CDD" id="cd16448">
    <property type="entry name" value="RING-H2"/>
    <property type="match status" value="1"/>
</dbReference>
<feature type="domain" description="RING-type" evidence="3">
    <location>
        <begin position="24"/>
        <end position="86"/>
    </location>
</feature>
<comment type="caution">
    <text evidence="4">The sequence shown here is derived from an EMBL/GenBank/DDBJ whole genome shotgun (WGS) entry which is preliminary data.</text>
</comment>
<dbReference type="InterPro" id="IPR013083">
    <property type="entry name" value="Znf_RING/FYVE/PHD"/>
</dbReference>
<protein>
    <recommendedName>
        <fullName evidence="3">RING-type domain-containing protein</fullName>
    </recommendedName>
</protein>
<sequence length="448" mass="48696">MKNEDTSSSTPPPSTDDNGYEEECVICLEPLSDTSSWGRCTPCQHSFHKACWWQWENAHNERVDRSRRRGDIPPNERRPPKCCLCNTINEKFVDVEGQPVHNPEPFVASEETNDGSGGSSFSMGSMSFNPENFTLENIQQALRDTGLGLPTELLNDPNFVRQFSESVLNGGGTGGGSVQFPQGGDLFQGGALQRGMEALNPSGMLQRIFGGGGGDGSASSAGGGVGAAPYNNAQSNNSNGVGPPFNEIRQGTPIVTQNLVNSPELNGRHGQIVSFDSSNGRYLVRLQPSTRNQASSSSGGSASATTGAMKPENLLQMVRVKVHSLQSQPQLNGLDGQIRSYSSERDRYVVRVAYVDQEVFRSLPPEMQLEVSLHPPETRDISVSCNNIRVAVGTHVRLEGLEQRVQWNGKYGRIVKWIDGGEGGDGGRYEVRLSRQYAVLVKPQNVRL</sequence>
<reference evidence="4" key="1">
    <citation type="submission" date="2023-06" db="EMBL/GenBank/DDBJ databases">
        <title>Survivors Of The Sea: Transcriptome response of Skeletonema marinoi to long-term dormancy.</title>
        <authorList>
            <person name="Pinder M.I.M."/>
            <person name="Kourtchenko O."/>
            <person name="Robertson E.K."/>
            <person name="Larsson T."/>
            <person name="Maumus F."/>
            <person name="Osuna-Cruz C.M."/>
            <person name="Vancaester E."/>
            <person name="Stenow R."/>
            <person name="Vandepoele K."/>
            <person name="Ploug H."/>
            <person name="Bruchert V."/>
            <person name="Godhe A."/>
            <person name="Topel M."/>
        </authorList>
    </citation>
    <scope>NUCLEOTIDE SEQUENCE</scope>
    <source>
        <strain evidence="4">R05AC</strain>
    </source>
</reference>
<dbReference type="EMBL" id="JATAAI010000005">
    <property type="protein sequence ID" value="KAK1745886.1"/>
    <property type="molecule type" value="Genomic_DNA"/>
</dbReference>
<name>A0AAD9DFK7_9STRA</name>
<dbReference type="SMART" id="SM00184">
    <property type="entry name" value="RING"/>
    <property type="match status" value="1"/>
</dbReference>
<evidence type="ECO:0000313" key="4">
    <source>
        <dbReference type="EMBL" id="KAK1745886.1"/>
    </source>
</evidence>
<dbReference type="AlphaFoldDB" id="A0AAD9DFK7"/>
<proteinExistence type="predicted"/>
<evidence type="ECO:0000256" key="2">
    <source>
        <dbReference type="SAM" id="MobiDB-lite"/>
    </source>
</evidence>
<gene>
    <name evidence="4" type="ORF">QTG54_003810</name>
</gene>
<feature type="compositionally biased region" description="Low complexity" evidence="2">
    <location>
        <begin position="294"/>
        <end position="308"/>
    </location>
</feature>
<keyword evidence="1" id="KW-0863">Zinc-finger</keyword>
<dbReference type="InterPro" id="IPR001841">
    <property type="entry name" value="Znf_RING"/>
</dbReference>
<dbReference type="Gene3D" id="3.30.40.10">
    <property type="entry name" value="Zinc/RING finger domain, C3HC4 (zinc finger)"/>
    <property type="match status" value="1"/>
</dbReference>
<feature type="region of interest" description="Disordered" evidence="2">
    <location>
        <begin position="287"/>
        <end position="308"/>
    </location>
</feature>
<evidence type="ECO:0000259" key="3">
    <source>
        <dbReference type="PROSITE" id="PS50089"/>
    </source>
</evidence>
<keyword evidence="1" id="KW-0479">Metal-binding</keyword>
<evidence type="ECO:0000256" key="1">
    <source>
        <dbReference type="PROSITE-ProRule" id="PRU00175"/>
    </source>
</evidence>
<dbReference type="SUPFAM" id="SSF57850">
    <property type="entry name" value="RING/U-box"/>
    <property type="match status" value="1"/>
</dbReference>
<accession>A0AAD9DFK7</accession>
<dbReference type="Proteomes" id="UP001224775">
    <property type="component" value="Unassembled WGS sequence"/>
</dbReference>
<keyword evidence="1" id="KW-0862">Zinc</keyword>
<organism evidence="4 5">
    <name type="scientific">Skeletonema marinoi</name>
    <dbReference type="NCBI Taxonomy" id="267567"/>
    <lineage>
        <taxon>Eukaryota</taxon>
        <taxon>Sar</taxon>
        <taxon>Stramenopiles</taxon>
        <taxon>Ochrophyta</taxon>
        <taxon>Bacillariophyta</taxon>
        <taxon>Coscinodiscophyceae</taxon>
        <taxon>Thalassiosirophycidae</taxon>
        <taxon>Thalassiosirales</taxon>
        <taxon>Skeletonemataceae</taxon>
        <taxon>Skeletonema</taxon>
        <taxon>Skeletonema marinoi-dohrnii complex</taxon>
    </lineage>
</organism>